<dbReference type="eggNOG" id="COG3380">
    <property type="taxonomic scope" value="Bacteria"/>
</dbReference>
<dbReference type="AlphaFoldDB" id="W7J5J8"/>
<dbReference type="EMBL" id="AYXG01000016">
    <property type="protein sequence ID" value="EWC64261.1"/>
    <property type="molecule type" value="Genomic_DNA"/>
</dbReference>
<feature type="domain" description="Amine oxidase" evidence="1">
    <location>
        <begin position="61"/>
        <end position="297"/>
    </location>
</feature>
<name>W7J5J8_9PSEU</name>
<dbReference type="Proteomes" id="UP000019277">
    <property type="component" value="Unassembled WGS sequence"/>
</dbReference>
<dbReference type="PANTHER" id="PTHR16128">
    <property type="entry name" value="FAD/NAD(P)-BINDING OXIDOREDUCTASE FAMILY PROTEIN"/>
    <property type="match status" value="1"/>
</dbReference>
<gene>
    <name evidence="2" type="ORF">UO65_0384</name>
</gene>
<dbReference type="OrthoDB" id="5792777at2"/>
<dbReference type="Pfam" id="PF01593">
    <property type="entry name" value="Amino_oxidase"/>
    <property type="match status" value="1"/>
</dbReference>
<dbReference type="RefSeq" id="WP_035278131.1">
    <property type="nucleotide sequence ID" value="NZ_AYXG01000016.1"/>
</dbReference>
<dbReference type="GO" id="GO:0016491">
    <property type="term" value="F:oxidoreductase activity"/>
    <property type="evidence" value="ECO:0007669"/>
    <property type="project" value="InterPro"/>
</dbReference>
<comment type="caution">
    <text evidence="2">The sequence shown here is derived from an EMBL/GenBank/DDBJ whole genome shotgun (WGS) entry which is preliminary data.</text>
</comment>
<reference evidence="2 3" key="1">
    <citation type="journal article" date="2014" name="Genome Announc.">
        <title>Draft Genome Sequence of the Antitrypanosomally Active Sponge-Associated Bacterium Actinokineospora sp. Strain EG49.</title>
        <authorList>
            <person name="Harjes J."/>
            <person name="Ryu T."/>
            <person name="Abdelmohsen U.R."/>
            <person name="Moitinho-Silva L."/>
            <person name="Horn H."/>
            <person name="Ravasi T."/>
            <person name="Hentschel U."/>
        </authorList>
    </citation>
    <scope>NUCLEOTIDE SEQUENCE [LARGE SCALE GENOMIC DNA]</scope>
    <source>
        <strain evidence="2 3">EG49</strain>
    </source>
</reference>
<dbReference type="STRING" id="909613.UO65_0384"/>
<dbReference type="Gene3D" id="3.90.660.10">
    <property type="match status" value="1"/>
</dbReference>
<dbReference type="Pfam" id="PF13450">
    <property type="entry name" value="NAD_binding_8"/>
    <property type="match status" value="1"/>
</dbReference>
<dbReference type="InterPro" id="IPR002937">
    <property type="entry name" value="Amino_oxidase"/>
</dbReference>
<proteinExistence type="predicted"/>
<protein>
    <submittedName>
        <fullName evidence="2">Amine oxidase, flavin-containing</fullName>
    </submittedName>
</protein>
<sequence length="308" mass="31419">MGVVVVGAGIAGVACARVLAGAGVPVRVLERGRVVGGRMATKRYGGRPADIGAGYFTARDGAFGAVVASWCDRGLARPWTDTLLAVDGSGRAPTTGPVRYAAAGGLRSLVADLAEGLEVVTEHPVTTVDTGLVDGERVDAVALAVPGPQAARLLPAGSPARHAAAHQSWSPALVATLRHPARTWPAFHGAFVNDHPTLAAVFDDGSRRGDDAPVLVAHTTAEFAARHLESPAAATAEIADAVGALFDLPAPTEAHVHRWTHATPNTPADAPFLLADGIGIAGDAWGRPRVETAWLSGTALGKAIVDGL</sequence>
<dbReference type="Gene3D" id="3.50.50.60">
    <property type="entry name" value="FAD/NAD(P)-binding domain"/>
    <property type="match status" value="1"/>
</dbReference>
<dbReference type="InterPro" id="IPR036188">
    <property type="entry name" value="FAD/NAD-bd_sf"/>
</dbReference>
<dbReference type="SUPFAM" id="SSF51905">
    <property type="entry name" value="FAD/NAD(P)-binding domain"/>
    <property type="match status" value="1"/>
</dbReference>
<keyword evidence="3" id="KW-1185">Reference proteome</keyword>
<organism evidence="2 3">
    <name type="scientific">Actinokineospora spheciospongiae</name>
    <dbReference type="NCBI Taxonomy" id="909613"/>
    <lineage>
        <taxon>Bacteria</taxon>
        <taxon>Bacillati</taxon>
        <taxon>Actinomycetota</taxon>
        <taxon>Actinomycetes</taxon>
        <taxon>Pseudonocardiales</taxon>
        <taxon>Pseudonocardiaceae</taxon>
        <taxon>Actinokineospora</taxon>
    </lineage>
</organism>
<accession>W7J5J8</accession>
<evidence type="ECO:0000313" key="2">
    <source>
        <dbReference type="EMBL" id="EWC64261.1"/>
    </source>
</evidence>
<dbReference type="PANTHER" id="PTHR16128:SF5">
    <property type="entry name" value="FAD_NAD(P)-BINDING OXIDOREDUCTASE FAMILY PROTEIN"/>
    <property type="match status" value="1"/>
</dbReference>
<accession>A0A8E3BEJ0</accession>
<evidence type="ECO:0000313" key="3">
    <source>
        <dbReference type="Proteomes" id="UP000019277"/>
    </source>
</evidence>
<dbReference type="PATRIC" id="fig|909613.9.peg.397"/>
<evidence type="ECO:0000259" key="1">
    <source>
        <dbReference type="Pfam" id="PF01593"/>
    </source>
</evidence>